<dbReference type="InterPro" id="IPR003598">
    <property type="entry name" value="Ig_sub2"/>
</dbReference>
<dbReference type="SUPFAM" id="SSF49265">
    <property type="entry name" value="Fibronectin type III"/>
    <property type="match status" value="1"/>
</dbReference>
<dbReference type="InterPro" id="IPR003599">
    <property type="entry name" value="Ig_sub"/>
</dbReference>
<keyword evidence="1" id="KW-0677">Repeat</keyword>
<evidence type="ECO:0000313" key="8">
    <source>
        <dbReference type="Proteomes" id="UP000015101"/>
    </source>
</evidence>
<reference evidence="6 8" key="2">
    <citation type="journal article" date="2013" name="Nature">
        <title>Insights into bilaterian evolution from three spiralian genomes.</title>
        <authorList>
            <person name="Simakov O."/>
            <person name="Marletaz F."/>
            <person name="Cho S.J."/>
            <person name="Edsinger-Gonzales E."/>
            <person name="Havlak P."/>
            <person name="Hellsten U."/>
            <person name="Kuo D.H."/>
            <person name="Larsson T."/>
            <person name="Lv J."/>
            <person name="Arendt D."/>
            <person name="Savage R."/>
            <person name="Osoegawa K."/>
            <person name="de Jong P."/>
            <person name="Grimwood J."/>
            <person name="Chapman J.A."/>
            <person name="Shapiro H."/>
            <person name="Aerts A."/>
            <person name="Otillar R.P."/>
            <person name="Terry A.Y."/>
            <person name="Boore J.L."/>
            <person name="Grigoriev I.V."/>
            <person name="Lindberg D.R."/>
            <person name="Seaver E.C."/>
            <person name="Weisblat D.A."/>
            <person name="Putnam N.H."/>
            <person name="Rokhsar D.S."/>
        </authorList>
    </citation>
    <scope>NUCLEOTIDE SEQUENCE</scope>
</reference>
<dbReference type="HOGENOM" id="CLU_819588_0_0_1"/>
<accession>T1ENB0</accession>
<gene>
    <name evidence="7" type="primary">20198060</name>
    <name evidence="6" type="ORF">HELRODRAFT_158819</name>
</gene>
<dbReference type="AlphaFoldDB" id="T1ENB0"/>
<sequence>MVFFHLMLIFVAAKCELELHIVCGLKSYIRCPLQYNPLQAVIVWSKNLSPISNSSIKNRVYVNENGYLVFNPVVQEDTDVYSCLPYLPNYVNLQIVTIILKVDDIPEFVLRPLPKYHKYFGESVTLPCYATGNPQPFIYWRKTDSTFPSTTKTLFDGSNLTIAHLTKEEEGYYECYATNFYSTIVSSTYLIVQEQIVNQPYNVRSVSTSGSMTLTWSPPHMEDGLIYNYKVCLKEASLGNWLYFTDLPEFTTSLTIYNLKPSADYEIVIATTRNNLTVYSSTLYVHTQSVTDMCDINVYNIIEYIVVGVSRNQRFLPESEFFEGPELKSDIFHPTPKPW</sequence>
<dbReference type="PROSITE" id="PS50853">
    <property type="entry name" value="FN3"/>
    <property type="match status" value="1"/>
</dbReference>
<dbReference type="eggNOG" id="KOG3510">
    <property type="taxonomic scope" value="Eukaryota"/>
</dbReference>
<evidence type="ECO:0000313" key="7">
    <source>
        <dbReference type="EnsemblMetazoa" id="HelroP158819"/>
    </source>
</evidence>
<dbReference type="Pfam" id="PF13927">
    <property type="entry name" value="Ig_3"/>
    <property type="match status" value="1"/>
</dbReference>
<dbReference type="EnsemblMetazoa" id="HelroT158819">
    <property type="protein sequence ID" value="HelroP158819"/>
    <property type="gene ID" value="HelroG158819"/>
</dbReference>
<feature type="domain" description="Ig-like" evidence="4">
    <location>
        <begin position="106"/>
        <end position="186"/>
    </location>
</feature>
<dbReference type="EMBL" id="KB095811">
    <property type="protein sequence ID" value="ESO12323.1"/>
    <property type="molecule type" value="Genomic_DNA"/>
</dbReference>
<dbReference type="Pfam" id="PF00041">
    <property type="entry name" value="fn3"/>
    <property type="match status" value="1"/>
</dbReference>
<dbReference type="InterPro" id="IPR007110">
    <property type="entry name" value="Ig-like_dom"/>
</dbReference>
<evidence type="ECO:0000256" key="2">
    <source>
        <dbReference type="ARBA" id="ARBA00023157"/>
    </source>
</evidence>
<dbReference type="RefSeq" id="XP_009009043.1">
    <property type="nucleotide sequence ID" value="XM_009010795.1"/>
</dbReference>
<evidence type="ECO:0000259" key="4">
    <source>
        <dbReference type="PROSITE" id="PS50835"/>
    </source>
</evidence>
<dbReference type="Gene3D" id="2.60.40.10">
    <property type="entry name" value="Immunoglobulins"/>
    <property type="match status" value="3"/>
</dbReference>
<dbReference type="SUPFAM" id="SSF48726">
    <property type="entry name" value="Immunoglobulin"/>
    <property type="match status" value="2"/>
</dbReference>
<evidence type="ECO:0000256" key="3">
    <source>
        <dbReference type="SAM" id="SignalP"/>
    </source>
</evidence>
<organism evidence="7 8">
    <name type="scientific">Helobdella robusta</name>
    <name type="common">Californian leech</name>
    <dbReference type="NCBI Taxonomy" id="6412"/>
    <lineage>
        <taxon>Eukaryota</taxon>
        <taxon>Metazoa</taxon>
        <taxon>Spiralia</taxon>
        <taxon>Lophotrochozoa</taxon>
        <taxon>Annelida</taxon>
        <taxon>Clitellata</taxon>
        <taxon>Hirudinea</taxon>
        <taxon>Rhynchobdellida</taxon>
        <taxon>Glossiphoniidae</taxon>
        <taxon>Helobdella</taxon>
    </lineage>
</organism>
<dbReference type="PANTHER" id="PTHR44170">
    <property type="entry name" value="PROTEIN SIDEKICK"/>
    <property type="match status" value="1"/>
</dbReference>
<dbReference type="CDD" id="cd00063">
    <property type="entry name" value="FN3"/>
    <property type="match status" value="1"/>
</dbReference>
<dbReference type="Proteomes" id="UP000015101">
    <property type="component" value="Unassembled WGS sequence"/>
</dbReference>
<dbReference type="KEGG" id="hro:HELRODRAFT_158819"/>
<dbReference type="STRING" id="6412.T1ENB0"/>
<feature type="domain" description="Fibronectin type-III" evidence="5">
    <location>
        <begin position="197"/>
        <end position="290"/>
    </location>
</feature>
<proteinExistence type="predicted"/>
<dbReference type="PROSITE" id="PS50835">
    <property type="entry name" value="IG_LIKE"/>
    <property type="match status" value="1"/>
</dbReference>
<evidence type="ECO:0000313" key="6">
    <source>
        <dbReference type="EMBL" id="ESO12323.1"/>
    </source>
</evidence>
<dbReference type="OrthoDB" id="6234674at2759"/>
<keyword evidence="8" id="KW-1185">Reference proteome</keyword>
<dbReference type="SMART" id="SM00408">
    <property type="entry name" value="IGc2"/>
    <property type="match status" value="1"/>
</dbReference>
<keyword evidence="3" id="KW-0732">Signal</keyword>
<feature type="chain" id="PRO_5011952279" evidence="3">
    <location>
        <begin position="16"/>
        <end position="339"/>
    </location>
</feature>
<dbReference type="InterPro" id="IPR013783">
    <property type="entry name" value="Ig-like_fold"/>
</dbReference>
<feature type="signal peptide" evidence="3">
    <location>
        <begin position="1"/>
        <end position="15"/>
    </location>
</feature>
<dbReference type="InParanoid" id="T1ENB0"/>
<dbReference type="CDD" id="cd00096">
    <property type="entry name" value="Ig"/>
    <property type="match status" value="1"/>
</dbReference>
<evidence type="ECO:0000256" key="1">
    <source>
        <dbReference type="ARBA" id="ARBA00022737"/>
    </source>
</evidence>
<dbReference type="GeneID" id="20198060"/>
<evidence type="ECO:0000259" key="5">
    <source>
        <dbReference type="PROSITE" id="PS50853"/>
    </source>
</evidence>
<dbReference type="InterPro" id="IPR036179">
    <property type="entry name" value="Ig-like_dom_sf"/>
</dbReference>
<dbReference type="InterPro" id="IPR003961">
    <property type="entry name" value="FN3_dom"/>
</dbReference>
<reference evidence="8" key="1">
    <citation type="submission" date="2012-12" db="EMBL/GenBank/DDBJ databases">
        <authorList>
            <person name="Hellsten U."/>
            <person name="Grimwood J."/>
            <person name="Chapman J.A."/>
            <person name="Shapiro H."/>
            <person name="Aerts A."/>
            <person name="Otillar R.P."/>
            <person name="Terry A.Y."/>
            <person name="Boore J.L."/>
            <person name="Simakov O."/>
            <person name="Marletaz F."/>
            <person name="Cho S.-J."/>
            <person name="Edsinger-Gonzales E."/>
            <person name="Havlak P."/>
            <person name="Kuo D.-H."/>
            <person name="Larsson T."/>
            <person name="Lv J."/>
            <person name="Arendt D."/>
            <person name="Savage R."/>
            <person name="Osoegawa K."/>
            <person name="de Jong P."/>
            <person name="Lindberg D.R."/>
            <person name="Seaver E.C."/>
            <person name="Weisblat D.A."/>
            <person name="Putnam N.H."/>
            <person name="Grigoriev I.V."/>
            <person name="Rokhsar D.S."/>
        </authorList>
    </citation>
    <scope>NUCLEOTIDE SEQUENCE</scope>
</reference>
<dbReference type="EMBL" id="AMQM01000140">
    <property type="status" value="NOT_ANNOTATED_CDS"/>
    <property type="molecule type" value="Genomic_DNA"/>
</dbReference>
<dbReference type="SMART" id="SM00409">
    <property type="entry name" value="IG"/>
    <property type="match status" value="2"/>
</dbReference>
<dbReference type="CTD" id="20198060"/>
<dbReference type="PANTHER" id="PTHR44170:SF56">
    <property type="entry name" value="FIBRONECTIN TYPE-III DOMAIN-CONTAINING PROTEIN"/>
    <property type="match status" value="1"/>
</dbReference>
<name>T1ENB0_HELRO</name>
<dbReference type="InterPro" id="IPR036116">
    <property type="entry name" value="FN3_sf"/>
</dbReference>
<dbReference type="GO" id="GO:0098609">
    <property type="term" value="P:cell-cell adhesion"/>
    <property type="evidence" value="ECO:0000318"/>
    <property type="project" value="GO_Central"/>
</dbReference>
<protein>
    <submittedName>
        <fullName evidence="6 7">Uncharacterized protein</fullName>
    </submittedName>
</protein>
<reference evidence="7" key="3">
    <citation type="submission" date="2015-06" db="UniProtKB">
        <authorList>
            <consortium name="EnsemblMetazoa"/>
        </authorList>
    </citation>
    <scope>IDENTIFICATION</scope>
</reference>
<keyword evidence="2" id="KW-1015">Disulfide bond</keyword>